<accession>A0A1X7JJP1</accession>
<name>A0A1X7JJP1_9BURK</name>
<dbReference type="STRING" id="1515439.SAMN06265784_102750"/>
<gene>
    <name evidence="1" type="ORF">SAMN06265784_102750</name>
</gene>
<proteinExistence type="predicted"/>
<protein>
    <submittedName>
        <fullName evidence="1">Uncharacterized protein</fullName>
    </submittedName>
</protein>
<dbReference type="EMBL" id="FXAT01000002">
    <property type="protein sequence ID" value="SMG28334.1"/>
    <property type="molecule type" value="Genomic_DNA"/>
</dbReference>
<dbReference type="Proteomes" id="UP000193228">
    <property type="component" value="Unassembled WGS sequence"/>
</dbReference>
<evidence type="ECO:0000313" key="1">
    <source>
        <dbReference type="EMBL" id="SMG28334.1"/>
    </source>
</evidence>
<organism evidence="1 2">
    <name type="scientific">Paraburkholderia susongensis</name>
    <dbReference type="NCBI Taxonomy" id="1515439"/>
    <lineage>
        <taxon>Bacteria</taxon>
        <taxon>Pseudomonadati</taxon>
        <taxon>Pseudomonadota</taxon>
        <taxon>Betaproteobacteria</taxon>
        <taxon>Burkholderiales</taxon>
        <taxon>Burkholderiaceae</taxon>
        <taxon>Paraburkholderia</taxon>
    </lineage>
</organism>
<dbReference type="AlphaFoldDB" id="A0A1X7JJP1"/>
<evidence type="ECO:0000313" key="2">
    <source>
        <dbReference type="Proteomes" id="UP000193228"/>
    </source>
</evidence>
<reference evidence="2" key="1">
    <citation type="submission" date="2017-04" db="EMBL/GenBank/DDBJ databases">
        <authorList>
            <person name="Varghese N."/>
            <person name="Submissions S."/>
        </authorList>
    </citation>
    <scope>NUCLEOTIDE SEQUENCE [LARGE SCALE GENOMIC DNA]</scope>
    <source>
        <strain evidence="2">LMG 29540</strain>
    </source>
</reference>
<keyword evidence="2" id="KW-1185">Reference proteome</keyword>
<sequence length="124" mass="13922">MLGESLPALIAFMTRGELGEEIDRARLRKLNADAARAEHELAVTRGEYAPIDVFERAQSNMCAVIQANMRSIPQRAVIQLIGETNEALWKKRMLAEIDIALTQAGNPENYTKESITNEQYESED</sequence>